<accession>A0A2K3JZ19</accession>
<dbReference type="InterPro" id="IPR000070">
    <property type="entry name" value="Pectinesterase_cat"/>
</dbReference>
<evidence type="ECO:0000259" key="6">
    <source>
        <dbReference type="Pfam" id="PF01095"/>
    </source>
</evidence>
<evidence type="ECO:0000256" key="5">
    <source>
        <dbReference type="ARBA" id="ARBA00023085"/>
    </source>
</evidence>
<dbReference type="InterPro" id="IPR012334">
    <property type="entry name" value="Pectin_lyas_fold"/>
</dbReference>
<proteinExistence type="predicted"/>
<evidence type="ECO:0000313" key="7">
    <source>
        <dbReference type="EMBL" id="PNX59274.1"/>
    </source>
</evidence>
<evidence type="ECO:0000256" key="1">
    <source>
        <dbReference type="ARBA" id="ARBA00004191"/>
    </source>
</evidence>
<sequence>MLLSNFNDVVQPNVTVAKDGSGQFKTITEAINSYPVKNRRDRFVIYVKAGIYNEYITIAKNKNNILLYGDGPTKTIITGSKALNKEGTDKTMDTATF</sequence>
<comment type="caution">
    <text evidence="7">The sequence shown here is derived from an EMBL/GenBank/DDBJ whole genome shotgun (WGS) entry which is preliminary data.</text>
</comment>
<comment type="pathway">
    <text evidence="2">Glycan metabolism; pectin degradation; 2-dehydro-3-deoxy-D-gluconate from pectin: step 1/5.</text>
</comment>
<dbReference type="InterPro" id="IPR011050">
    <property type="entry name" value="Pectin_lyase_fold/virulence"/>
</dbReference>
<dbReference type="SUPFAM" id="SSF51126">
    <property type="entry name" value="Pectin lyase-like"/>
    <property type="match status" value="1"/>
</dbReference>
<dbReference type="GO" id="GO:0030599">
    <property type="term" value="F:pectinesterase activity"/>
    <property type="evidence" value="ECO:0007669"/>
    <property type="project" value="InterPro"/>
</dbReference>
<keyword evidence="3" id="KW-0134">Cell wall</keyword>
<keyword evidence="4" id="KW-0378">Hydrolase</keyword>
<dbReference type="GO" id="GO:0045490">
    <property type="term" value="P:pectin catabolic process"/>
    <property type="evidence" value="ECO:0007669"/>
    <property type="project" value="UniProtKB-UniPathway"/>
</dbReference>
<gene>
    <name evidence="7" type="ORF">L195_g051334</name>
</gene>
<evidence type="ECO:0000256" key="4">
    <source>
        <dbReference type="ARBA" id="ARBA00022801"/>
    </source>
</evidence>
<reference evidence="7 8" key="2">
    <citation type="journal article" date="2017" name="Front. Plant Sci.">
        <title>Gene Classification and Mining of Molecular Markers Useful in Red Clover (Trifolium pratense) Breeding.</title>
        <authorList>
            <person name="Istvanek J."/>
            <person name="Dluhosova J."/>
            <person name="Dluhos P."/>
            <person name="Patkova L."/>
            <person name="Nedelnik J."/>
            <person name="Repkova J."/>
        </authorList>
    </citation>
    <scope>NUCLEOTIDE SEQUENCE [LARGE SCALE GENOMIC DNA]</scope>
    <source>
        <strain evidence="8">cv. Tatra</strain>
        <tissue evidence="7">Young leaves</tissue>
    </source>
</reference>
<evidence type="ECO:0000256" key="2">
    <source>
        <dbReference type="ARBA" id="ARBA00005184"/>
    </source>
</evidence>
<comment type="subcellular location">
    <subcellularLocation>
        <location evidence="1">Secreted</location>
        <location evidence="1">Cell wall</location>
    </subcellularLocation>
</comment>
<evidence type="ECO:0000256" key="3">
    <source>
        <dbReference type="ARBA" id="ARBA00022512"/>
    </source>
</evidence>
<reference evidence="7 8" key="1">
    <citation type="journal article" date="2014" name="Am. J. Bot.">
        <title>Genome assembly and annotation for red clover (Trifolium pratense; Fabaceae).</title>
        <authorList>
            <person name="Istvanek J."/>
            <person name="Jaros M."/>
            <person name="Krenek A."/>
            <person name="Repkova J."/>
        </authorList>
    </citation>
    <scope>NUCLEOTIDE SEQUENCE [LARGE SCALE GENOMIC DNA]</scope>
    <source>
        <strain evidence="8">cv. Tatra</strain>
        <tissue evidence="7">Young leaves</tissue>
    </source>
</reference>
<evidence type="ECO:0000313" key="8">
    <source>
        <dbReference type="Proteomes" id="UP000236291"/>
    </source>
</evidence>
<dbReference type="EMBL" id="ASHM01080374">
    <property type="protein sequence ID" value="PNX59274.1"/>
    <property type="molecule type" value="Genomic_DNA"/>
</dbReference>
<protein>
    <submittedName>
        <fullName evidence="7">Pectinesterase</fullName>
    </submittedName>
</protein>
<keyword evidence="3" id="KW-0964">Secreted</keyword>
<dbReference type="GO" id="GO:0042545">
    <property type="term" value="P:cell wall modification"/>
    <property type="evidence" value="ECO:0007669"/>
    <property type="project" value="InterPro"/>
</dbReference>
<dbReference type="Pfam" id="PF01095">
    <property type="entry name" value="Pectinesterase"/>
    <property type="match status" value="1"/>
</dbReference>
<dbReference type="Proteomes" id="UP000236291">
    <property type="component" value="Unassembled WGS sequence"/>
</dbReference>
<name>A0A2K3JZ19_TRIPR</name>
<dbReference type="UniPathway" id="UPA00545">
    <property type="reaction ID" value="UER00823"/>
</dbReference>
<dbReference type="AlphaFoldDB" id="A0A2K3JZ19"/>
<dbReference type="PANTHER" id="PTHR31707">
    <property type="entry name" value="PECTINESTERASE"/>
    <property type="match status" value="1"/>
</dbReference>
<dbReference type="STRING" id="57577.A0A2K3JZ19"/>
<feature type="non-terminal residue" evidence="7">
    <location>
        <position position="97"/>
    </location>
</feature>
<organism evidence="7 8">
    <name type="scientific">Trifolium pratense</name>
    <name type="common">Red clover</name>
    <dbReference type="NCBI Taxonomy" id="57577"/>
    <lineage>
        <taxon>Eukaryota</taxon>
        <taxon>Viridiplantae</taxon>
        <taxon>Streptophyta</taxon>
        <taxon>Embryophyta</taxon>
        <taxon>Tracheophyta</taxon>
        <taxon>Spermatophyta</taxon>
        <taxon>Magnoliopsida</taxon>
        <taxon>eudicotyledons</taxon>
        <taxon>Gunneridae</taxon>
        <taxon>Pentapetalae</taxon>
        <taxon>rosids</taxon>
        <taxon>fabids</taxon>
        <taxon>Fabales</taxon>
        <taxon>Fabaceae</taxon>
        <taxon>Papilionoideae</taxon>
        <taxon>50 kb inversion clade</taxon>
        <taxon>NPAAA clade</taxon>
        <taxon>Hologalegina</taxon>
        <taxon>IRL clade</taxon>
        <taxon>Trifolieae</taxon>
        <taxon>Trifolium</taxon>
    </lineage>
</organism>
<dbReference type="Gene3D" id="2.160.20.10">
    <property type="entry name" value="Single-stranded right-handed beta-helix, Pectin lyase-like"/>
    <property type="match status" value="1"/>
</dbReference>
<keyword evidence="5" id="KW-0063">Aspartyl esterase</keyword>
<feature type="domain" description="Pectinesterase catalytic" evidence="6">
    <location>
        <begin position="13"/>
        <end position="97"/>
    </location>
</feature>